<dbReference type="NCBIfam" id="TIGR01003">
    <property type="entry name" value="PTS_HPr_family"/>
    <property type="match status" value="1"/>
</dbReference>
<proteinExistence type="predicted"/>
<dbReference type="Proteomes" id="UP001168435">
    <property type="component" value="Unassembled WGS sequence"/>
</dbReference>
<dbReference type="PROSITE" id="PS51350">
    <property type="entry name" value="PTS_HPR_DOM"/>
    <property type="match status" value="1"/>
</dbReference>
<comment type="subcellular location">
    <subcellularLocation>
        <location evidence="1">Cytoplasm</location>
    </subcellularLocation>
</comment>
<dbReference type="PANTHER" id="PTHR33705:SF2">
    <property type="entry name" value="PHOSPHOCARRIER PROTEIN NPR"/>
    <property type="match status" value="1"/>
</dbReference>
<protein>
    <submittedName>
        <fullName evidence="5">HPr family phosphocarrier protein</fullName>
    </submittedName>
</protein>
<dbReference type="EMBL" id="JAUEIQ010000002">
    <property type="protein sequence ID" value="MDN0063187.1"/>
    <property type="molecule type" value="Genomic_DNA"/>
</dbReference>
<dbReference type="AlphaFoldDB" id="A0A921IM11"/>
<dbReference type="PANTHER" id="PTHR33705">
    <property type="entry name" value="PHOSPHOCARRIER PROTEIN HPR"/>
    <property type="match status" value="1"/>
</dbReference>
<dbReference type="SUPFAM" id="SSF55594">
    <property type="entry name" value="HPr-like"/>
    <property type="match status" value="1"/>
</dbReference>
<dbReference type="Pfam" id="PF00381">
    <property type="entry name" value="PTS-HPr"/>
    <property type="match status" value="1"/>
</dbReference>
<dbReference type="InterPro" id="IPR050399">
    <property type="entry name" value="HPr"/>
</dbReference>
<keyword evidence="8" id="KW-1185">Reference proteome</keyword>
<dbReference type="RefSeq" id="WP_087201300.1">
    <property type="nucleotide sequence ID" value="NZ_JAUEIM010000037.1"/>
</dbReference>
<evidence type="ECO:0000256" key="1">
    <source>
        <dbReference type="ARBA" id="ARBA00004496"/>
    </source>
</evidence>
<dbReference type="GO" id="GO:0009401">
    <property type="term" value="P:phosphoenolpyruvate-dependent sugar phosphotransferase system"/>
    <property type="evidence" value="ECO:0007669"/>
    <property type="project" value="UniProtKB-KW"/>
</dbReference>
<name>A0A921IM11_9ACTN</name>
<evidence type="ECO:0000313" key="5">
    <source>
        <dbReference type="EMBL" id="HJG29795.1"/>
    </source>
</evidence>
<reference evidence="6" key="3">
    <citation type="submission" date="2023-06" db="EMBL/GenBank/DDBJ databases">
        <authorList>
            <person name="Zeman M."/>
            <person name="Kubasova T."/>
            <person name="Jahodarova E."/>
            <person name="Nykrynova M."/>
            <person name="Rychlik I."/>
        </authorList>
    </citation>
    <scope>NUCLEOTIDE SEQUENCE</scope>
    <source>
        <strain evidence="6">176_SSukc20</strain>
    </source>
</reference>
<dbReference type="CDD" id="cd00367">
    <property type="entry name" value="PTS-HPr_like"/>
    <property type="match status" value="1"/>
</dbReference>
<evidence type="ECO:0000313" key="8">
    <source>
        <dbReference type="Proteomes" id="UP001168435"/>
    </source>
</evidence>
<keyword evidence="3" id="KW-0598">Phosphotransferase system</keyword>
<comment type="caution">
    <text evidence="5">The sequence shown here is derived from an EMBL/GenBank/DDBJ whole genome shotgun (WGS) entry which is preliminary data.</text>
</comment>
<reference evidence="5" key="1">
    <citation type="journal article" date="2021" name="PeerJ">
        <title>Extensive microbial diversity within the chicken gut microbiome revealed by metagenomics and culture.</title>
        <authorList>
            <person name="Gilroy R."/>
            <person name="Ravi A."/>
            <person name="Getino M."/>
            <person name="Pursley I."/>
            <person name="Horton D.L."/>
            <person name="Alikhan N.F."/>
            <person name="Baker D."/>
            <person name="Gharbi K."/>
            <person name="Hall N."/>
            <person name="Watson M."/>
            <person name="Adriaenssens E.M."/>
            <person name="Foster-Nyarko E."/>
            <person name="Jarju S."/>
            <person name="Secka A."/>
            <person name="Antonio M."/>
            <person name="Oren A."/>
            <person name="Chaudhuri R.R."/>
            <person name="La Ragione R."/>
            <person name="Hildebrand F."/>
            <person name="Pallen M.J."/>
        </authorList>
    </citation>
    <scope>NUCLEOTIDE SEQUENCE</scope>
    <source>
        <strain evidence="5">ChiGjej2B2-7701</strain>
    </source>
</reference>
<evidence type="ECO:0000313" key="6">
    <source>
        <dbReference type="EMBL" id="MDN0063187.1"/>
    </source>
</evidence>
<dbReference type="PRINTS" id="PR00107">
    <property type="entry name" value="PHOSPHOCPHPR"/>
</dbReference>
<reference evidence="6" key="4">
    <citation type="submission" date="2024-05" db="EMBL/GenBank/DDBJ databases">
        <title>Identification and characterization of horizontal gene transfer across gut microbiota members of farm animals based on homology search.</title>
        <authorList>
            <person name="Schwarzerova J."/>
            <person name="Nykrynova M."/>
            <person name="Jureckova K."/>
            <person name="Cejkova D."/>
            <person name="Rychlik I."/>
        </authorList>
    </citation>
    <scope>NUCLEOTIDE SEQUENCE</scope>
    <source>
        <strain evidence="6">176_SSukc20</strain>
    </source>
</reference>
<evidence type="ECO:0000313" key="7">
    <source>
        <dbReference type="Proteomes" id="UP000746751"/>
    </source>
</evidence>
<gene>
    <name evidence="5" type="ORF">K8U80_00160</name>
    <name evidence="6" type="ORF">QVN30_02565</name>
</gene>
<organism evidence="5 7">
    <name type="scientific">Collinsella ihumii</name>
    <dbReference type="NCBI Taxonomy" id="1720204"/>
    <lineage>
        <taxon>Bacteria</taxon>
        <taxon>Bacillati</taxon>
        <taxon>Actinomycetota</taxon>
        <taxon>Coriobacteriia</taxon>
        <taxon>Coriobacteriales</taxon>
        <taxon>Coriobacteriaceae</taxon>
        <taxon>Collinsella</taxon>
    </lineage>
</organism>
<dbReference type="GO" id="GO:0005737">
    <property type="term" value="C:cytoplasm"/>
    <property type="evidence" value="ECO:0007669"/>
    <property type="project" value="UniProtKB-SubCell"/>
</dbReference>
<evidence type="ECO:0000259" key="4">
    <source>
        <dbReference type="PROSITE" id="PS51350"/>
    </source>
</evidence>
<evidence type="ECO:0000256" key="2">
    <source>
        <dbReference type="ARBA" id="ARBA00022490"/>
    </source>
</evidence>
<sequence>MIKFQHLIEAEEGLHARPVADVAYTLNKCSSDVQITFNGKTASGRDLMEMLGLNANKGDLIDVLIVGGNEEETKEALLKVLP</sequence>
<reference evidence="5" key="2">
    <citation type="submission" date="2021-09" db="EMBL/GenBank/DDBJ databases">
        <authorList>
            <person name="Gilroy R."/>
        </authorList>
    </citation>
    <scope>NUCLEOTIDE SEQUENCE</scope>
    <source>
        <strain evidence="5">ChiGjej2B2-7701</strain>
    </source>
</reference>
<evidence type="ECO:0000256" key="3">
    <source>
        <dbReference type="ARBA" id="ARBA00022683"/>
    </source>
</evidence>
<accession>A0A921IM11</accession>
<feature type="domain" description="HPr" evidence="4">
    <location>
        <begin position="1"/>
        <end position="82"/>
    </location>
</feature>
<dbReference type="InterPro" id="IPR000032">
    <property type="entry name" value="HPr-like"/>
</dbReference>
<dbReference type="Proteomes" id="UP000746751">
    <property type="component" value="Unassembled WGS sequence"/>
</dbReference>
<dbReference type="Gene3D" id="3.30.1340.10">
    <property type="entry name" value="HPr-like"/>
    <property type="match status" value="1"/>
</dbReference>
<dbReference type="EMBL" id="DYVF01000001">
    <property type="protein sequence ID" value="HJG29795.1"/>
    <property type="molecule type" value="Genomic_DNA"/>
</dbReference>
<keyword evidence="2" id="KW-0963">Cytoplasm</keyword>
<dbReference type="InterPro" id="IPR035895">
    <property type="entry name" value="HPr-like_sf"/>
</dbReference>